<protein>
    <recommendedName>
        <fullName evidence="4">Rod shape-determining protein MreD</fullName>
    </recommendedName>
</protein>
<keyword evidence="1" id="KW-0812">Transmembrane</keyword>
<evidence type="ECO:0000256" key="1">
    <source>
        <dbReference type="SAM" id="Phobius"/>
    </source>
</evidence>
<proteinExistence type="predicted"/>
<keyword evidence="1" id="KW-1133">Transmembrane helix</keyword>
<accession>A0A420EEC0</accession>
<keyword evidence="3" id="KW-1185">Reference proteome</keyword>
<evidence type="ECO:0000313" key="2">
    <source>
        <dbReference type="EMBL" id="RKF19031.1"/>
    </source>
</evidence>
<reference evidence="2 3" key="1">
    <citation type="submission" date="2018-09" db="EMBL/GenBank/DDBJ databases">
        <title>Altererythrobacter spongiae sp. nov., isolated from a marine sponge.</title>
        <authorList>
            <person name="Zhuang L."/>
            <person name="Luo L."/>
        </authorList>
    </citation>
    <scope>NUCLEOTIDE SEQUENCE [LARGE SCALE GENOMIC DNA]</scope>
    <source>
        <strain evidence="2 3">HN-Y73</strain>
    </source>
</reference>
<sequence>MIEAFHDSKVWLMAISGTSRDALYVHAGLLTFLIVQIIIRGRMGDKSLWITVFIVAVSGEILDFLYISAHSAQFSYRQSLMDIINTLIWPTILTVAARINLVRR</sequence>
<dbReference type="OrthoDB" id="6660115at2"/>
<dbReference type="EMBL" id="RAPF01000007">
    <property type="protein sequence ID" value="RKF19031.1"/>
    <property type="molecule type" value="Genomic_DNA"/>
</dbReference>
<organism evidence="2 3">
    <name type="scientific">Altericroceibacterium spongiae</name>
    <dbReference type="NCBI Taxonomy" id="2320269"/>
    <lineage>
        <taxon>Bacteria</taxon>
        <taxon>Pseudomonadati</taxon>
        <taxon>Pseudomonadota</taxon>
        <taxon>Alphaproteobacteria</taxon>
        <taxon>Sphingomonadales</taxon>
        <taxon>Erythrobacteraceae</taxon>
        <taxon>Altericroceibacterium</taxon>
    </lineage>
</organism>
<dbReference type="AlphaFoldDB" id="A0A420EEC0"/>
<comment type="caution">
    <text evidence="2">The sequence shown here is derived from an EMBL/GenBank/DDBJ whole genome shotgun (WGS) entry which is preliminary data.</text>
</comment>
<dbReference type="Proteomes" id="UP000284395">
    <property type="component" value="Unassembled WGS sequence"/>
</dbReference>
<gene>
    <name evidence="2" type="ORF">D6851_13485</name>
</gene>
<keyword evidence="1" id="KW-0472">Membrane</keyword>
<feature type="transmembrane region" description="Helical" evidence="1">
    <location>
        <begin position="22"/>
        <end position="39"/>
    </location>
</feature>
<name>A0A420EEC0_9SPHN</name>
<evidence type="ECO:0008006" key="4">
    <source>
        <dbReference type="Google" id="ProtNLM"/>
    </source>
</evidence>
<dbReference type="RefSeq" id="WP_120325427.1">
    <property type="nucleotide sequence ID" value="NZ_RAPF01000007.1"/>
</dbReference>
<evidence type="ECO:0000313" key="3">
    <source>
        <dbReference type="Proteomes" id="UP000284395"/>
    </source>
</evidence>
<feature type="transmembrane region" description="Helical" evidence="1">
    <location>
        <begin position="48"/>
        <end position="67"/>
    </location>
</feature>
<feature type="transmembrane region" description="Helical" evidence="1">
    <location>
        <begin position="79"/>
        <end position="101"/>
    </location>
</feature>